<organism evidence="2 3">
    <name type="scientific">Onchocerca volvulus</name>
    <dbReference type="NCBI Taxonomy" id="6282"/>
    <lineage>
        <taxon>Eukaryota</taxon>
        <taxon>Metazoa</taxon>
        <taxon>Ecdysozoa</taxon>
        <taxon>Nematoda</taxon>
        <taxon>Chromadorea</taxon>
        <taxon>Rhabditida</taxon>
        <taxon>Spirurina</taxon>
        <taxon>Spiruromorpha</taxon>
        <taxon>Filarioidea</taxon>
        <taxon>Onchocercidae</taxon>
        <taxon>Onchocerca</taxon>
    </lineage>
</organism>
<feature type="signal peptide" evidence="1">
    <location>
        <begin position="1"/>
        <end position="26"/>
    </location>
</feature>
<protein>
    <submittedName>
        <fullName evidence="2">Uncharacterized protein</fullName>
    </submittedName>
</protein>
<dbReference type="EnsemblMetazoa" id="OVOC11363.1">
    <property type="protein sequence ID" value="OVOC11363.1"/>
    <property type="gene ID" value="WBGene00248172"/>
</dbReference>
<proteinExistence type="predicted"/>
<sequence>MKICKSLAFLIVINPLSTWMSNGCSASKKLYDLISSSLANFANNFIFRQKANGLEVSIKVFS</sequence>
<evidence type="ECO:0000313" key="2">
    <source>
        <dbReference type="EnsemblMetazoa" id="OVOC11363.1"/>
    </source>
</evidence>
<accession>A0A8R1TKE7</accession>
<dbReference type="Proteomes" id="UP000024404">
    <property type="component" value="Unassembled WGS sequence"/>
</dbReference>
<keyword evidence="1" id="KW-0732">Signal</keyword>
<reference evidence="2" key="2">
    <citation type="submission" date="2022-06" db="UniProtKB">
        <authorList>
            <consortium name="EnsemblMetazoa"/>
        </authorList>
    </citation>
    <scope>IDENTIFICATION</scope>
</reference>
<dbReference type="AlphaFoldDB" id="A0A8R1TKE7"/>
<feature type="chain" id="PRO_5035796552" evidence="1">
    <location>
        <begin position="27"/>
        <end position="62"/>
    </location>
</feature>
<keyword evidence="3" id="KW-1185">Reference proteome</keyword>
<name>A0A8R1TKE7_ONCVO</name>
<evidence type="ECO:0000313" key="3">
    <source>
        <dbReference type="Proteomes" id="UP000024404"/>
    </source>
</evidence>
<dbReference type="EMBL" id="CMVM020000357">
    <property type="status" value="NOT_ANNOTATED_CDS"/>
    <property type="molecule type" value="Genomic_DNA"/>
</dbReference>
<reference evidence="3" key="1">
    <citation type="submission" date="2013-10" db="EMBL/GenBank/DDBJ databases">
        <title>Genome sequencing of Onchocerca volvulus.</title>
        <authorList>
            <person name="Cotton J."/>
            <person name="Tsai J."/>
            <person name="Stanley E."/>
            <person name="Tracey A."/>
            <person name="Holroyd N."/>
            <person name="Lustigman S."/>
            <person name="Berriman M."/>
        </authorList>
    </citation>
    <scope>NUCLEOTIDE SEQUENCE</scope>
</reference>
<evidence type="ECO:0000256" key="1">
    <source>
        <dbReference type="SAM" id="SignalP"/>
    </source>
</evidence>